<accession>A0A1B6ETS2</accession>
<feature type="region of interest" description="Disordered" evidence="1">
    <location>
        <begin position="84"/>
        <end position="103"/>
    </location>
</feature>
<dbReference type="AlphaFoldDB" id="A0A1B6ETS2"/>
<reference evidence="2" key="1">
    <citation type="submission" date="2015-11" db="EMBL/GenBank/DDBJ databases">
        <title>De novo transcriptome assembly of four potential Pierce s Disease insect vectors from Arizona vineyards.</title>
        <authorList>
            <person name="Tassone E.E."/>
        </authorList>
    </citation>
    <scope>NUCLEOTIDE SEQUENCE</scope>
</reference>
<feature type="non-terminal residue" evidence="2">
    <location>
        <position position="103"/>
    </location>
</feature>
<name>A0A1B6ETS2_9HEMI</name>
<sequence length="103" mass="11414">MTIRKIVDFFKPNPKKQKGYANNENCSSEALTTTSIVDQDKKEDAIGINEDNCDYHSPSTSSSVKIVSRLVGLGSDADEAKVSNENNDFVNRGEQPVCWSEEQ</sequence>
<evidence type="ECO:0000256" key="1">
    <source>
        <dbReference type="SAM" id="MobiDB-lite"/>
    </source>
</evidence>
<proteinExistence type="predicted"/>
<evidence type="ECO:0000313" key="2">
    <source>
        <dbReference type="EMBL" id="JAS41349.1"/>
    </source>
</evidence>
<dbReference type="EMBL" id="GECZ01028420">
    <property type="protein sequence ID" value="JAS41349.1"/>
    <property type="molecule type" value="Transcribed_RNA"/>
</dbReference>
<organism evidence="2">
    <name type="scientific">Cuerna arida</name>
    <dbReference type="NCBI Taxonomy" id="1464854"/>
    <lineage>
        <taxon>Eukaryota</taxon>
        <taxon>Metazoa</taxon>
        <taxon>Ecdysozoa</taxon>
        <taxon>Arthropoda</taxon>
        <taxon>Hexapoda</taxon>
        <taxon>Insecta</taxon>
        <taxon>Pterygota</taxon>
        <taxon>Neoptera</taxon>
        <taxon>Paraneoptera</taxon>
        <taxon>Hemiptera</taxon>
        <taxon>Auchenorrhyncha</taxon>
        <taxon>Membracoidea</taxon>
        <taxon>Cicadellidae</taxon>
        <taxon>Cicadellinae</taxon>
        <taxon>Proconiini</taxon>
        <taxon>Cuerna</taxon>
    </lineage>
</organism>
<protein>
    <submittedName>
        <fullName evidence="2">Uncharacterized protein</fullName>
    </submittedName>
</protein>
<gene>
    <name evidence="2" type="ORF">g.4281</name>
</gene>